<name>A0ABU2JD55_9ACTN</name>
<evidence type="ECO:0000313" key="3">
    <source>
        <dbReference type="Proteomes" id="UP001183176"/>
    </source>
</evidence>
<keyword evidence="3" id="KW-1185">Reference proteome</keyword>
<keyword evidence="1" id="KW-0175">Coiled coil</keyword>
<evidence type="ECO:0000256" key="1">
    <source>
        <dbReference type="SAM" id="Coils"/>
    </source>
</evidence>
<evidence type="ECO:0000313" key="2">
    <source>
        <dbReference type="EMBL" id="MDT0262208.1"/>
    </source>
</evidence>
<reference evidence="3" key="1">
    <citation type="submission" date="2023-07" db="EMBL/GenBank/DDBJ databases">
        <title>30 novel species of actinomycetes from the DSMZ collection.</title>
        <authorList>
            <person name="Nouioui I."/>
        </authorList>
    </citation>
    <scope>NUCLEOTIDE SEQUENCE [LARGE SCALE GENOMIC DNA]</scope>
    <source>
        <strain evidence="3">DSM 44399</strain>
    </source>
</reference>
<proteinExistence type="predicted"/>
<dbReference type="Pfam" id="PF14584">
    <property type="entry name" value="DUF4446"/>
    <property type="match status" value="1"/>
</dbReference>
<dbReference type="RefSeq" id="WP_311423359.1">
    <property type="nucleotide sequence ID" value="NZ_JAVREH010000015.1"/>
</dbReference>
<protein>
    <submittedName>
        <fullName evidence="2">DUF4446 family protein</fullName>
    </submittedName>
</protein>
<accession>A0ABU2JD55</accession>
<sequence>MSTWLAIGAVIFGLAGFVAGVLALRTLARLRQSVALLSRGTSGRETILDVAEKHMAASEAVRKDIAELQKDLAVAQKEMETRVATERDGIAQTVDDVTKAVGTMLRRVALVRYDAFEDLGGRLSFSLAILDDHGNGITLTSIASTSDTRLYAKSLTAGAGEHPLSSEEEQAVKAALAR</sequence>
<organism evidence="2 3">
    <name type="scientific">Jatrophihabitans lederbergiae</name>
    <dbReference type="NCBI Taxonomy" id="3075547"/>
    <lineage>
        <taxon>Bacteria</taxon>
        <taxon>Bacillati</taxon>
        <taxon>Actinomycetota</taxon>
        <taxon>Actinomycetes</taxon>
        <taxon>Jatrophihabitantales</taxon>
        <taxon>Jatrophihabitantaceae</taxon>
        <taxon>Jatrophihabitans</taxon>
    </lineage>
</organism>
<dbReference type="EMBL" id="JAVREH010000015">
    <property type="protein sequence ID" value="MDT0262208.1"/>
    <property type="molecule type" value="Genomic_DNA"/>
</dbReference>
<dbReference type="InterPro" id="IPR027981">
    <property type="entry name" value="DUF4446"/>
</dbReference>
<feature type="coiled-coil region" evidence="1">
    <location>
        <begin position="51"/>
        <end position="78"/>
    </location>
</feature>
<gene>
    <name evidence="2" type="ORF">RM423_12480</name>
</gene>
<dbReference type="Proteomes" id="UP001183176">
    <property type="component" value="Unassembled WGS sequence"/>
</dbReference>
<comment type="caution">
    <text evidence="2">The sequence shown here is derived from an EMBL/GenBank/DDBJ whole genome shotgun (WGS) entry which is preliminary data.</text>
</comment>